<evidence type="ECO:0000313" key="2">
    <source>
        <dbReference type="EMBL" id="GIX66342.1"/>
    </source>
</evidence>
<evidence type="ECO:0000313" key="3">
    <source>
        <dbReference type="Proteomes" id="UP001497744"/>
    </source>
</evidence>
<accession>A0AAV4M392</accession>
<dbReference type="InterPro" id="IPR016024">
    <property type="entry name" value="ARM-type_fold"/>
</dbReference>
<feature type="region of interest" description="Disordered" evidence="1">
    <location>
        <begin position="1"/>
        <end position="39"/>
    </location>
</feature>
<dbReference type="RefSeq" id="XP_067718411.1">
    <property type="nucleotide sequence ID" value="XM_067862310.1"/>
</dbReference>
<protein>
    <submittedName>
        <fullName evidence="2">Small ubiquitin-related protein</fullName>
    </submittedName>
</protein>
<keyword evidence="3" id="KW-1185">Reference proteome</keyword>
<evidence type="ECO:0000256" key="1">
    <source>
        <dbReference type="SAM" id="MobiDB-lite"/>
    </source>
</evidence>
<reference evidence="2 3" key="1">
    <citation type="submission" date="2021-06" db="EMBL/GenBank/DDBJ databases">
        <title>Genome sequence of Babesia caballi.</title>
        <authorList>
            <person name="Yamagishi J."/>
            <person name="Kidaka T."/>
            <person name="Ochi A."/>
        </authorList>
    </citation>
    <scope>NUCLEOTIDE SEQUENCE [LARGE SCALE GENOMIC DNA]</scope>
    <source>
        <strain evidence="2">USDA-D6B2</strain>
    </source>
</reference>
<gene>
    <name evidence="2" type="ORF">BcabD6B2_57780</name>
</gene>
<dbReference type="GeneID" id="94197823"/>
<proteinExistence type="predicted"/>
<feature type="compositionally biased region" description="Basic and acidic residues" evidence="1">
    <location>
        <begin position="274"/>
        <end position="285"/>
    </location>
</feature>
<feature type="compositionally biased region" description="Polar residues" evidence="1">
    <location>
        <begin position="1007"/>
        <end position="1016"/>
    </location>
</feature>
<feature type="region of interest" description="Disordered" evidence="1">
    <location>
        <begin position="998"/>
        <end position="1028"/>
    </location>
</feature>
<organism evidence="2 3">
    <name type="scientific">Babesia caballi</name>
    <dbReference type="NCBI Taxonomy" id="5871"/>
    <lineage>
        <taxon>Eukaryota</taxon>
        <taxon>Sar</taxon>
        <taxon>Alveolata</taxon>
        <taxon>Apicomplexa</taxon>
        <taxon>Aconoidasida</taxon>
        <taxon>Piroplasmida</taxon>
        <taxon>Babesiidae</taxon>
        <taxon>Babesia</taxon>
    </lineage>
</organism>
<sequence length="1954" mass="212412">MASTWRSEAGGVWPAPGTHSAYPEASADSPAAGESAGDDEYGAVSKVIALYGIEGEGLEESYRRNKTEFAAAVVERFHRRDQRKSVILSEESSPMVDIRQFSRCRGDQHRPEQAQPGEEACFSQNLEQPAQEKDTSPIFDSPTRDTEFVRSDVIDLPEEQLTGSVVTPFTDSGRITPPSEPACFSETVPTAHFATVSLGGSCTAVAEDDIYFASVFESGDGRGPKGAVGPSHVGISVTTEPGTERFTEAVSNLQDSVEMACGSIELPHDAAVSEGEHVSDTENISRDSPPGEAERVLEDVFTVASTATEALFSDVSGPVERGGTDRSPMEGGDTTNCEGPEVEQKSCSLDDTVVTECTSSALVVRNVFSGASPVNDSKQVPCCMDPVSTTNSNSQTRKSEALSDISTHDNGIASINEYPSLSAEGSVDLWQGGAAFNDQEVAIATTATNATSAVEEVLITEADVMSGKDTKRDGDGSEECGQQVGRDEAETTALHEPIVRRSPKGCDVAGDMNVDGLQEATDPEVPHGSDGEDNVVTQRLSTANADSDGGTGVSRFDSVRSSMAESPTFHDVLSARPADDNIVLDMVLRPDAFSDNQHRLADILRDLPPSQLEQARNDVEQVMRSVAESGDPGDGHVAFVLLLFLEMHSRDPIMVSLFVQLTTRVLASLPDQPSHCSSVYRLFLEALVPVTSKELPFEVARALMDACVGAAFKLNGQNSPLGGNLRALLCAVANRCTTLDEYHALVHMVATRVETGARQSGLITALLLRVFELMLSSAHMKNPLRDCRSAVRILVDASLAENFDFLKALVESFATARYDVAAHFCVLFVAQMMMERVHEPKTSVLHKRRCLRVLQVIASPVFAVLNDVEGACGFVGEYVACFKSASAATMKLAVFDLNLLEGCGNVEAPSEHRAFDAQALVEAARRYMSHLGVSALQGGKLCDLVLLLSLKHVACSHAEGGVARLTSDKRLRDRRLGDSCCATNGVIARKKARAGHGAAWDREDCGSGSSADSVDTASPVDEAGDTWNPWEVAEEPACPTLEDEDEAGARETFDGEPQEDRVVRYARIVSRLFRATRGQRLDGALEPQLGQYLLLPARKLAQLEGAEEAATCFKIVLYHLYNDLFLGIWRTMTHVLYTTNEYSQLSSASAFVYEAVTQRAEYLRYRVVRRLLVACLGDQCYMVRLTAARLMSELFSRPVRAEECCGEQLLDKVVLSMRDVNWKVRLAATTAVFHYVRRKGVDMGVMSAVAAVAERACDLEREQPPVRDAVLNALAYSLFATAHPFMTAAACGEDRVVPLADRFVKVILYKMSAFKARENHVERVLQHYKGHFAQVEGESAALRALSKQELREAAESHARTVLERWMSLLLELFLLRRSEGASFHVLAEVLCVLKLFGQVNPGLFASHLTYFLPYLRCDAAESVDASRVDVVVLVCNLVAIASGHSRDLEQVDHHVVKLVSYDAPALTRAAIQLLVALGSLHHVAAIFEESFEYLAKLRAVVTAGRSSPEEIVRVMSYNVLLRSAWKLGCVTEFADLSVVLAAGADRAQRLFDLLLDLAEVFYAARLYNVAGMLVQSVARMFINLRNVLCVDFKGVRRVRRMFGEEPMVACVMMVLYQLLATYARLAAPSGPDAPEAPAERLRAAHNEVFRCLGGFVEAFVGLVTVGEDLSRPAELAAGVDPVMAIEICNMILVNRLTNPESLAPFLFCHVVSQEPNTQRLAEQALKTLARNDPEIFLARLGTCWQALFLGRVVDSFTASLTASTEGRAKGAIPGTVEPASLKEHCPEFILGYESEFTTARVRGIVRLFLEAVTAPKHAKKLMVVLVAQLSACLSQDFREAIAGAAARRAVPPEAVQGIRSNSGGRLPRLLMKHLSRARKGDPAGLVDYFALLFVDLLATVLDHLAFRDAGVARFLLKRVGEAVKAGCGAGPEDVRRYRDSRLIALSARIKQFYA</sequence>
<dbReference type="Proteomes" id="UP001497744">
    <property type="component" value="Unassembled WGS sequence"/>
</dbReference>
<comment type="caution">
    <text evidence="2">The sequence shown here is derived from an EMBL/GenBank/DDBJ whole genome shotgun (WGS) entry which is preliminary data.</text>
</comment>
<name>A0AAV4M392_BABCB</name>
<dbReference type="EMBL" id="BPLF01000006">
    <property type="protein sequence ID" value="GIX66342.1"/>
    <property type="molecule type" value="Genomic_DNA"/>
</dbReference>
<dbReference type="SUPFAM" id="SSF48371">
    <property type="entry name" value="ARM repeat"/>
    <property type="match status" value="1"/>
</dbReference>
<feature type="region of interest" description="Disordered" evidence="1">
    <location>
        <begin position="273"/>
        <end position="292"/>
    </location>
</feature>
<dbReference type="Gene3D" id="1.25.10.10">
    <property type="entry name" value="Leucine-rich Repeat Variant"/>
    <property type="match status" value="1"/>
</dbReference>
<feature type="region of interest" description="Disordered" evidence="1">
    <location>
        <begin position="315"/>
        <end position="342"/>
    </location>
</feature>
<dbReference type="InterPro" id="IPR011989">
    <property type="entry name" value="ARM-like"/>
</dbReference>
<feature type="region of interest" description="Disordered" evidence="1">
    <location>
        <begin position="467"/>
        <end position="534"/>
    </location>
</feature>